<gene>
    <name evidence="3" type="ORF">EV420DRAFT_40782</name>
</gene>
<keyword evidence="4" id="KW-1185">Reference proteome</keyword>
<name>A0AA39NPS7_ARMTA</name>
<reference evidence="3" key="1">
    <citation type="submission" date="2023-06" db="EMBL/GenBank/DDBJ databases">
        <authorList>
            <consortium name="Lawrence Berkeley National Laboratory"/>
            <person name="Ahrendt S."/>
            <person name="Sahu N."/>
            <person name="Indic B."/>
            <person name="Wong-Bajracharya J."/>
            <person name="Merenyi Z."/>
            <person name="Ke H.-M."/>
            <person name="Monk M."/>
            <person name="Kocsube S."/>
            <person name="Drula E."/>
            <person name="Lipzen A."/>
            <person name="Balint B."/>
            <person name="Henrissat B."/>
            <person name="Andreopoulos B."/>
            <person name="Martin F.M."/>
            <person name="Harder C.B."/>
            <person name="Rigling D."/>
            <person name="Ford K.L."/>
            <person name="Foster G.D."/>
            <person name="Pangilinan J."/>
            <person name="Papanicolaou A."/>
            <person name="Barry K."/>
            <person name="LaButti K."/>
            <person name="Viragh M."/>
            <person name="Koriabine M."/>
            <person name="Yan M."/>
            <person name="Riley R."/>
            <person name="Champramary S."/>
            <person name="Plett K.L."/>
            <person name="Tsai I.J."/>
            <person name="Slot J."/>
            <person name="Sipos G."/>
            <person name="Plett J."/>
            <person name="Nagy L.G."/>
            <person name="Grigoriev I.V."/>
        </authorList>
    </citation>
    <scope>NUCLEOTIDE SEQUENCE</scope>
    <source>
        <strain evidence="3">CCBAS 213</strain>
    </source>
</reference>
<feature type="compositionally biased region" description="Low complexity" evidence="1">
    <location>
        <begin position="92"/>
        <end position="108"/>
    </location>
</feature>
<feature type="region of interest" description="Disordered" evidence="1">
    <location>
        <begin position="92"/>
        <end position="112"/>
    </location>
</feature>
<evidence type="ECO:0000256" key="1">
    <source>
        <dbReference type="SAM" id="MobiDB-lite"/>
    </source>
</evidence>
<proteinExistence type="predicted"/>
<dbReference type="RefSeq" id="XP_060339329.1">
    <property type="nucleotide sequence ID" value="XM_060481997.1"/>
</dbReference>
<evidence type="ECO:0000313" key="3">
    <source>
        <dbReference type="EMBL" id="KAK0469536.1"/>
    </source>
</evidence>
<feature type="domain" description="PARP catalytic" evidence="2">
    <location>
        <begin position="248"/>
        <end position="331"/>
    </location>
</feature>
<dbReference type="GO" id="GO:0003950">
    <property type="term" value="F:NAD+ poly-ADP-ribosyltransferase activity"/>
    <property type="evidence" value="ECO:0007669"/>
    <property type="project" value="InterPro"/>
</dbReference>
<accession>A0AA39NPS7</accession>
<dbReference type="PANTHER" id="PTHR31681:SF3">
    <property type="entry name" value="OS04G0690100 PROTEIN"/>
    <property type="match status" value="1"/>
</dbReference>
<dbReference type="InterPro" id="IPR012317">
    <property type="entry name" value="Poly(ADP-ribose)pol_cat_dom"/>
</dbReference>
<protein>
    <recommendedName>
        <fullName evidence="2">PARP catalytic domain-containing protein</fullName>
    </recommendedName>
</protein>
<dbReference type="Gene3D" id="3.90.228.10">
    <property type="match status" value="1"/>
</dbReference>
<dbReference type="Proteomes" id="UP001175211">
    <property type="component" value="Unassembled WGS sequence"/>
</dbReference>
<dbReference type="PANTHER" id="PTHR31681">
    <property type="entry name" value="C2H2-LIKE ZINC FINGER PROTEIN"/>
    <property type="match status" value="1"/>
</dbReference>
<dbReference type="SUPFAM" id="SSF56399">
    <property type="entry name" value="ADP-ribosylation"/>
    <property type="match status" value="1"/>
</dbReference>
<dbReference type="Pfam" id="PF00644">
    <property type="entry name" value="PARP"/>
    <property type="match status" value="1"/>
</dbReference>
<evidence type="ECO:0000313" key="4">
    <source>
        <dbReference type="Proteomes" id="UP001175211"/>
    </source>
</evidence>
<organism evidence="3 4">
    <name type="scientific">Armillaria tabescens</name>
    <name type="common">Ringless honey mushroom</name>
    <name type="synonym">Agaricus tabescens</name>
    <dbReference type="NCBI Taxonomy" id="1929756"/>
    <lineage>
        <taxon>Eukaryota</taxon>
        <taxon>Fungi</taxon>
        <taxon>Dikarya</taxon>
        <taxon>Basidiomycota</taxon>
        <taxon>Agaricomycotina</taxon>
        <taxon>Agaricomycetes</taxon>
        <taxon>Agaricomycetidae</taxon>
        <taxon>Agaricales</taxon>
        <taxon>Marasmiineae</taxon>
        <taxon>Physalacriaceae</taxon>
        <taxon>Desarmillaria</taxon>
    </lineage>
</organism>
<evidence type="ECO:0000259" key="2">
    <source>
        <dbReference type="Pfam" id="PF00644"/>
    </source>
</evidence>
<dbReference type="AlphaFoldDB" id="A0AA39NPS7"/>
<dbReference type="EMBL" id="JAUEPS010000001">
    <property type="protein sequence ID" value="KAK0469536.1"/>
    <property type="molecule type" value="Genomic_DNA"/>
</dbReference>
<comment type="caution">
    <text evidence="3">The sequence shown here is derived from an EMBL/GenBank/DDBJ whole genome shotgun (WGS) entry which is preliminary data.</text>
</comment>
<sequence length="359" mass="39694">MSQLAAALPYNPSYGLFGMAMGQHTTLTSSLCEGCHKKPKRAHYDYCSKTCGVRDLCEYCHKRRKFVDGARKHQYCGRSCADSAMATASLGNVSNSTAPSSTNATNQTHSKPKTDCLRCHKAPKLSDSPFCGQACEDAVGWNAPTIIDVPHDHLMFKNVQHQFQLGWRHNTRCPPVRKIYKIILKADISQKYQQYRDDVEKAGNFKSDPNLTAGNEKRRWHGTRKDCSLGDPNSKQGTALCNAPSCSLCSIIRESFNINQWGKNTGWGRFGKGIYTSATSSKANDYIHNNGPSDYRAVLLNNIVVGKGRKLRQDDPTLTQAPAGFDSVLGERGGSLNHDELVVYKGEAIKPSYMVVYDG</sequence>
<dbReference type="GeneID" id="85365545"/>